<sequence>MPFFNQVPGRSRQLIPRPHFGTNINGVSGPLLHSPSLFVRGLRMPLPLNRQMVTTCSSNSKTRDAPIVQYTSRAPYASEKVDFETFNPFPMYIAMRGPYFYSALGDDHFKVLLRFLMPKWSTSDYIARTCWLDTQRERWR</sequence>
<keyword evidence="2" id="KW-1185">Reference proteome</keyword>
<evidence type="ECO:0000313" key="1">
    <source>
        <dbReference type="EMBL" id="KAF9505978.1"/>
    </source>
</evidence>
<gene>
    <name evidence="1" type="ORF">BS47DRAFT_1353438</name>
</gene>
<accession>A0A9P6AHT6</accession>
<reference evidence="1" key="1">
    <citation type="journal article" date="2020" name="Nat. Commun.">
        <title>Large-scale genome sequencing of mycorrhizal fungi provides insights into the early evolution of symbiotic traits.</title>
        <authorList>
            <person name="Miyauchi S."/>
            <person name="Kiss E."/>
            <person name="Kuo A."/>
            <person name="Drula E."/>
            <person name="Kohler A."/>
            <person name="Sanchez-Garcia M."/>
            <person name="Morin E."/>
            <person name="Andreopoulos B."/>
            <person name="Barry K.W."/>
            <person name="Bonito G."/>
            <person name="Buee M."/>
            <person name="Carver A."/>
            <person name="Chen C."/>
            <person name="Cichocki N."/>
            <person name="Clum A."/>
            <person name="Culley D."/>
            <person name="Crous P.W."/>
            <person name="Fauchery L."/>
            <person name="Girlanda M."/>
            <person name="Hayes R.D."/>
            <person name="Keri Z."/>
            <person name="LaButti K."/>
            <person name="Lipzen A."/>
            <person name="Lombard V."/>
            <person name="Magnuson J."/>
            <person name="Maillard F."/>
            <person name="Murat C."/>
            <person name="Nolan M."/>
            <person name="Ohm R.A."/>
            <person name="Pangilinan J."/>
            <person name="Pereira M.F."/>
            <person name="Perotto S."/>
            <person name="Peter M."/>
            <person name="Pfister S."/>
            <person name="Riley R."/>
            <person name="Sitrit Y."/>
            <person name="Stielow J.B."/>
            <person name="Szollosi G."/>
            <person name="Zifcakova L."/>
            <person name="Stursova M."/>
            <person name="Spatafora J.W."/>
            <person name="Tedersoo L."/>
            <person name="Vaario L.M."/>
            <person name="Yamada A."/>
            <person name="Yan M."/>
            <person name="Wang P."/>
            <person name="Xu J."/>
            <person name="Bruns T."/>
            <person name="Baldrian P."/>
            <person name="Vilgalys R."/>
            <person name="Dunand C."/>
            <person name="Henrissat B."/>
            <person name="Grigoriev I.V."/>
            <person name="Hibbett D."/>
            <person name="Nagy L.G."/>
            <person name="Martin F.M."/>
        </authorList>
    </citation>
    <scope>NUCLEOTIDE SEQUENCE</scope>
    <source>
        <strain evidence="1">UP504</strain>
    </source>
</reference>
<evidence type="ECO:0000313" key="2">
    <source>
        <dbReference type="Proteomes" id="UP000886523"/>
    </source>
</evidence>
<dbReference type="AlphaFoldDB" id="A0A9P6AHT6"/>
<dbReference type="Proteomes" id="UP000886523">
    <property type="component" value="Unassembled WGS sequence"/>
</dbReference>
<dbReference type="EMBL" id="MU129130">
    <property type="protein sequence ID" value="KAF9505978.1"/>
    <property type="molecule type" value="Genomic_DNA"/>
</dbReference>
<name>A0A9P6AHT6_9AGAM</name>
<proteinExistence type="predicted"/>
<comment type="caution">
    <text evidence="1">The sequence shown here is derived from an EMBL/GenBank/DDBJ whole genome shotgun (WGS) entry which is preliminary data.</text>
</comment>
<organism evidence="1 2">
    <name type="scientific">Hydnum rufescens UP504</name>
    <dbReference type="NCBI Taxonomy" id="1448309"/>
    <lineage>
        <taxon>Eukaryota</taxon>
        <taxon>Fungi</taxon>
        <taxon>Dikarya</taxon>
        <taxon>Basidiomycota</taxon>
        <taxon>Agaricomycotina</taxon>
        <taxon>Agaricomycetes</taxon>
        <taxon>Cantharellales</taxon>
        <taxon>Hydnaceae</taxon>
        <taxon>Hydnum</taxon>
    </lineage>
</organism>
<protein>
    <submittedName>
        <fullName evidence="1">Uncharacterized protein</fullName>
    </submittedName>
</protein>